<comment type="subcellular location">
    <subcellularLocation>
        <location evidence="1 7">Cell membrane</location>
        <topology evidence="1 7">Multi-pass membrane protein</topology>
    </subcellularLocation>
</comment>
<evidence type="ECO:0000256" key="5">
    <source>
        <dbReference type="ARBA" id="ARBA00022989"/>
    </source>
</evidence>
<dbReference type="GO" id="GO:0005886">
    <property type="term" value="C:plasma membrane"/>
    <property type="evidence" value="ECO:0007669"/>
    <property type="project" value="UniProtKB-SubCell"/>
</dbReference>
<dbReference type="PROSITE" id="PS50928">
    <property type="entry name" value="ABC_TM1"/>
    <property type="match status" value="1"/>
</dbReference>
<evidence type="ECO:0000256" key="1">
    <source>
        <dbReference type="ARBA" id="ARBA00004651"/>
    </source>
</evidence>
<dbReference type="Pfam" id="PF00528">
    <property type="entry name" value="BPD_transp_1"/>
    <property type="match status" value="1"/>
</dbReference>
<evidence type="ECO:0000256" key="3">
    <source>
        <dbReference type="ARBA" id="ARBA00022475"/>
    </source>
</evidence>
<keyword evidence="11" id="KW-1185">Reference proteome</keyword>
<evidence type="ECO:0000313" key="10">
    <source>
        <dbReference type="EMBL" id="RKP53029.1"/>
    </source>
</evidence>
<dbReference type="SUPFAM" id="SSF161098">
    <property type="entry name" value="MetI-like"/>
    <property type="match status" value="1"/>
</dbReference>
<evidence type="ECO:0000313" key="11">
    <source>
        <dbReference type="Proteomes" id="UP000282076"/>
    </source>
</evidence>
<comment type="caution">
    <text evidence="10">The sequence shown here is derived from an EMBL/GenBank/DDBJ whole genome shotgun (WGS) entry which is preliminary data.</text>
</comment>
<organism evidence="10 11">
    <name type="scientific">Cohnella endophytica</name>
    <dbReference type="NCBI Taxonomy" id="2419778"/>
    <lineage>
        <taxon>Bacteria</taxon>
        <taxon>Bacillati</taxon>
        <taxon>Bacillota</taxon>
        <taxon>Bacilli</taxon>
        <taxon>Bacillales</taxon>
        <taxon>Paenibacillaceae</taxon>
        <taxon>Cohnella</taxon>
    </lineage>
</organism>
<keyword evidence="3" id="KW-1003">Cell membrane</keyword>
<evidence type="ECO:0000256" key="2">
    <source>
        <dbReference type="ARBA" id="ARBA00022448"/>
    </source>
</evidence>
<proteinExistence type="inferred from homology"/>
<comment type="similarity">
    <text evidence="7">Belongs to the binding-protein-dependent transport system permease family.</text>
</comment>
<feature type="transmembrane region" description="Helical" evidence="7">
    <location>
        <begin position="94"/>
        <end position="119"/>
    </location>
</feature>
<dbReference type="GO" id="GO:0055085">
    <property type="term" value="P:transmembrane transport"/>
    <property type="evidence" value="ECO:0007669"/>
    <property type="project" value="InterPro"/>
</dbReference>
<keyword evidence="6 7" id="KW-0472">Membrane</keyword>
<feature type="transmembrane region" description="Helical" evidence="7">
    <location>
        <begin position="281"/>
        <end position="302"/>
    </location>
</feature>
<feature type="transmembrane region" description="Helical" evidence="7">
    <location>
        <begin position="204"/>
        <end position="229"/>
    </location>
</feature>
<feature type="transmembrane region" description="Helical" evidence="7">
    <location>
        <begin position="131"/>
        <end position="150"/>
    </location>
</feature>
<dbReference type="PANTHER" id="PTHR43744">
    <property type="entry name" value="ABC TRANSPORTER PERMEASE PROTEIN MG189-RELATED-RELATED"/>
    <property type="match status" value="1"/>
</dbReference>
<evidence type="ECO:0000256" key="8">
    <source>
        <dbReference type="SAM" id="MobiDB-lite"/>
    </source>
</evidence>
<gene>
    <name evidence="10" type="ORF">D7Z26_14915</name>
</gene>
<feature type="compositionally biased region" description="Polar residues" evidence="8">
    <location>
        <begin position="1"/>
        <end position="13"/>
    </location>
</feature>
<dbReference type="Gene3D" id="1.10.3720.10">
    <property type="entry name" value="MetI-like"/>
    <property type="match status" value="1"/>
</dbReference>
<dbReference type="InterPro" id="IPR035906">
    <property type="entry name" value="MetI-like_sf"/>
</dbReference>
<keyword evidence="2 7" id="KW-0813">Transport</keyword>
<dbReference type="RefSeq" id="WP_120977772.1">
    <property type="nucleotide sequence ID" value="NZ_RBZM01000006.1"/>
</dbReference>
<feature type="transmembrane region" description="Helical" evidence="7">
    <location>
        <begin position="162"/>
        <end position="183"/>
    </location>
</feature>
<evidence type="ECO:0000256" key="4">
    <source>
        <dbReference type="ARBA" id="ARBA00022692"/>
    </source>
</evidence>
<keyword evidence="5 7" id="KW-1133">Transmembrane helix</keyword>
<dbReference type="AlphaFoldDB" id="A0A494XY80"/>
<keyword evidence="4 7" id="KW-0812">Transmembrane</keyword>
<dbReference type="PANTHER" id="PTHR43744:SF9">
    <property type="entry name" value="POLYGALACTURONAN_RHAMNOGALACTURONAN TRANSPORT SYSTEM PERMEASE PROTEIN YTCP"/>
    <property type="match status" value="1"/>
</dbReference>
<dbReference type="CDD" id="cd06261">
    <property type="entry name" value="TM_PBP2"/>
    <property type="match status" value="1"/>
</dbReference>
<feature type="domain" description="ABC transmembrane type-1" evidence="9">
    <location>
        <begin position="95"/>
        <end position="291"/>
    </location>
</feature>
<evidence type="ECO:0000256" key="6">
    <source>
        <dbReference type="ARBA" id="ARBA00023136"/>
    </source>
</evidence>
<dbReference type="InterPro" id="IPR000515">
    <property type="entry name" value="MetI-like"/>
</dbReference>
<evidence type="ECO:0000259" key="9">
    <source>
        <dbReference type="PROSITE" id="PS50928"/>
    </source>
</evidence>
<dbReference type="Proteomes" id="UP000282076">
    <property type="component" value="Unassembled WGS sequence"/>
</dbReference>
<reference evidence="10 11" key="1">
    <citation type="submission" date="2018-10" db="EMBL/GenBank/DDBJ databases">
        <title>Cohnella sp. M2MS4P-1, whole genome shotgun sequence.</title>
        <authorList>
            <person name="Tuo L."/>
        </authorList>
    </citation>
    <scope>NUCLEOTIDE SEQUENCE [LARGE SCALE GENOMIC DNA]</scope>
    <source>
        <strain evidence="10 11">M2MS4P-1</strain>
    </source>
</reference>
<feature type="region of interest" description="Disordered" evidence="8">
    <location>
        <begin position="1"/>
        <end position="28"/>
    </location>
</feature>
<evidence type="ECO:0000256" key="7">
    <source>
        <dbReference type="RuleBase" id="RU363032"/>
    </source>
</evidence>
<accession>A0A494XY80</accession>
<feature type="transmembrane region" description="Helical" evidence="7">
    <location>
        <begin position="33"/>
        <end position="58"/>
    </location>
</feature>
<dbReference type="EMBL" id="RBZM01000006">
    <property type="protein sequence ID" value="RKP53029.1"/>
    <property type="molecule type" value="Genomic_DNA"/>
</dbReference>
<name>A0A494XY80_9BACL</name>
<sequence length="317" mass="36048">MNTSTSQTTSNEVTELRLPENESSRKPGQSSNWFINLFFILICGFIVVPFVLVIAISLSSEQSITQNGFRFIPEQFSFEAYRIVFEVPRTIIRAYGVTIFITVVGTVISLLMTALMAYPISRKDFRYNRPLTFYVFFTMLFNGGMIPFYILMTQYLHLNDTLAALIIPLLLSPFNILIMKGFLDKISLEIIESAKIDGAREFRIFFRIILPLSTPALATLGLFIAFAYWNDWYNALLFIDSDKYVPLQLLLVRIITKVEFLANSPFATAADKLKYASFPTMSVRMAMAIVAGGPMLFIFPFFQRYFVRGISVGSLKG</sequence>
<dbReference type="OrthoDB" id="157184at2"/>
<feature type="compositionally biased region" description="Basic and acidic residues" evidence="8">
    <location>
        <begin position="14"/>
        <end position="25"/>
    </location>
</feature>
<protein>
    <submittedName>
        <fullName evidence="10">Carbohydrate ABC transporter permease</fullName>
    </submittedName>
</protein>